<evidence type="ECO:0000313" key="1">
    <source>
        <dbReference type="EMBL" id="MEY9457949.1"/>
    </source>
</evidence>
<organism evidence="1 2">
    <name type="scientific">Bradyrhizobium ottawaense</name>
    <dbReference type="NCBI Taxonomy" id="931866"/>
    <lineage>
        <taxon>Bacteria</taxon>
        <taxon>Pseudomonadati</taxon>
        <taxon>Pseudomonadota</taxon>
        <taxon>Alphaproteobacteria</taxon>
        <taxon>Hyphomicrobiales</taxon>
        <taxon>Nitrobacteraceae</taxon>
        <taxon>Bradyrhizobium</taxon>
    </lineage>
</organism>
<evidence type="ECO:0000313" key="2">
    <source>
        <dbReference type="Proteomes" id="UP001565369"/>
    </source>
</evidence>
<reference evidence="1 2" key="1">
    <citation type="submission" date="2024-07" db="EMBL/GenBank/DDBJ databases">
        <title>Genomic Encyclopedia of Type Strains, Phase V (KMG-V): Genome sequencing to study the core and pangenomes of soil and plant-associated prokaryotes.</title>
        <authorList>
            <person name="Whitman W."/>
        </authorList>
    </citation>
    <scope>NUCLEOTIDE SEQUENCE [LARGE SCALE GENOMIC DNA]</scope>
    <source>
        <strain evidence="1 2">USDA 152</strain>
    </source>
</reference>
<name>A0ABV4G227_9BRAD</name>
<comment type="caution">
    <text evidence="1">The sequence shown here is derived from an EMBL/GenBank/DDBJ whole genome shotgun (WGS) entry which is preliminary data.</text>
</comment>
<proteinExistence type="predicted"/>
<keyword evidence="2" id="KW-1185">Reference proteome</keyword>
<protein>
    <submittedName>
        <fullName evidence="1">Uncharacterized protein</fullName>
    </submittedName>
</protein>
<gene>
    <name evidence="1" type="ORF">ABIG07_006897</name>
</gene>
<sequence length="58" mass="6564">MYSYHIVAELRQFRGAPTAADRRIHSSGGACRDLIGQQSYRLWTELDKGTGIVIRERG</sequence>
<accession>A0ABV4G227</accession>
<dbReference type="EMBL" id="JBGBZJ010000003">
    <property type="protein sequence ID" value="MEY9457949.1"/>
    <property type="molecule type" value="Genomic_DNA"/>
</dbReference>
<dbReference type="Proteomes" id="UP001565369">
    <property type="component" value="Unassembled WGS sequence"/>
</dbReference>
<dbReference type="RefSeq" id="WP_244439099.1">
    <property type="nucleotide sequence ID" value="NZ_AP021854.1"/>
</dbReference>